<dbReference type="PANTHER" id="PTHR47561:SF1">
    <property type="entry name" value="POLYSACCHARIDE DEACETYLASE FAMILY PROTEIN (AFU_ORTHOLOGUE AFUA_6G05030)"/>
    <property type="match status" value="1"/>
</dbReference>
<dbReference type="InterPro" id="IPR022560">
    <property type="entry name" value="DUF3473"/>
</dbReference>
<dbReference type="InterPro" id="IPR011330">
    <property type="entry name" value="Glyco_hydro/deAcase_b/a-brl"/>
</dbReference>
<protein>
    <submittedName>
        <fullName evidence="3">Polysaccharide deacetylase</fullName>
    </submittedName>
</protein>
<dbReference type="Proteomes" id="UP000276437">
    <property type="component" value="Chromosome"/>
</dbReference>
<dbReference type="InterPro" id="IPR002509">
    <property type="entry name" value="NODB_dom"/>
</dbReference>
<dbReference type="RefSeq" id="WP_126306624.1">
    <property type="nucleotide sequence ID" value="NZ_AP018449.1"/>
</dbReference>
<accession>A0A348AGC8</accession>
<proteinExistence type="predicted"/>
<evidence type="ECO:0000313" key="3">
    <source>
        <dbReference type="EMBL" id="BBB90126.1"/>
    </source>
</evidence>
<dbReference type="GO" id="GO:0005975">
    <property type="term" value="P:carbohydrate metabolic process"/>
    <property type="evidence" value="ECO:0007669"/>
    <property type="project" value="InterPro"/>
</dbReference>
<dbReference type="Gene3D" id="3.20.20.370">
    <property type="entry name" value="Glycoside hydrolase/deacetylase"/>
    <property type="match status" value="1"/>
</dbReference>
<dbReference type="EMBL" id="AP018449">
    <property type="protein sequence ID" value="BBB90126.1"/>
    <property type="molecule type" value="Genomic_DNA"/>
</dbReference>
<dbReference type="Pfam" id="PF11959">
    <property type="entry name" value="DUF3473"/>
    <property type="match status" value="1"/>
</dbReference>
<dbReference type="Pfam" id="PF01522">
    <property type="entry name" value="Polysacc_deac_1"/>
    <property type="match status" value="1"/>
</dbReference>
<evidence type="ECO:0000259" key="2">
    <source>
        <dbReference type="Pfam" id="PF11959"/>
    </source>
</evidence>
<dbReference type="GO" id="GO:0016810">
    <property type="term" value="F:hydrolase activity, acting on carbon-nitrogen (but not peptide) bonds"/>
    <property type="evidence" value="ECO:0007669"/>
    <property type="project" value="InterPro"/>
</dbReference>
<dbReference type="SUPFAM" id="SSF88713">
    <property type="entry name" value="Glycoside hydrolase/deacetylase"/>
    <property type="match status" value="1"/>
</dbReference>
<evidence type="ECO:0000259" key="1">
    <source>
        <dbReference type="Pfam" id="PF01522"/>
    </source>
</evidence>
<dbReference type="OrthoDB" id="258610at2"/>
<name>A0A348AGC8_9FIRM</name>
<feature type="domain" description="NodB homology" evidence="1">
    <location>
        <begin position="44"/>
        <end position="138"/>
    </location>
</feature>
<organism evidence="3 4">
    <name type="scientific">Methylomusa anaerophila</name>
    <dbReference type="NCBI Taxonomy" id="1930071"/>
    <lineage>
        <taxon>Bacteria</taxon>
        <taxon>Bacillati</taxon>
        <taxon>Bacillota</taxon>
        <taxon>Negativicutes</taxon>
        <taxon>Selenomonadales</taxon>
        <taxon>Sporomusaceae</taxon>
        <taxon>Methylomusa</taxon>
    </lineage>
</organism>
<sequence length="282" mass="32764">MKNFLLTLDLEEWRHLDYLKPYADKMGHGRNYIRAVIPFTENVAARGIRMTVFVVGEIAGEHRNIIRQLSQQGHEIACHSHTHGVIHEMTDTKFRQETLQAKQILEDIVAKPVVGYRAPFFSMDNHKLAILWDCGFQYDASFIRLKGPKPDNVLDMSGYRQIESLVFEKDGCVEFEIPTLDIMGKTIPISSCGYFRLFPPPIMEYLMKKYYRHEDNFIFYVHPFELTDEPLDGLKVAGWKNAFRFQTGRKGNSKRLLKFLSAMQDRGFGFRSCSELLPKRES</sequence>
<keyword evidence="4" id="KW-1185">Reference proteome</keyword>
<dbReference type="AlphaFoldDB" id="A0A348AGC8"/>
<evidence type="ECO:0000313" key="4">
    <source>
        <dbReference type="Proteomes" id="UP000276437"/>
    </source>
</evidence>
<reference evidence="3 4" key="1">
    <citation type="journal article" date="2018" name="Int. J. Syst. Evol. Microbiol.">
        <title>Methylomusa anaerophila gen. nov., sp. nov., an anaerobic methanol-utilizing bacterium isolated from a microbial fuel cell.</title>
        <authorList>
            <person name="Amano N."/>
            <person name="Yamamuro A."/>
            <person name="Miyahara M."/>
            <person name="Kouzuma A."/>
            <person name="Abe T."/>
            <person name="Watanabe K."/>
        </authorList>
    </citation>
    <scope>NUCLEOTIDE SEQUENCE [LARGE SCALE GENOMIC DNA]</scope>
    <source>
        <strain evidence="3 4">MMFC1</strain>
    </source>
</reference>
<dbReference type="PANTHER" id="PTHR47561">
    <property type="entry name" value="POLYSACCHARIDE DEACETYLASE FAMILY PROTEIN (AFU_ORTHOLOGUE AFUA_6G05030)"/>
    <property type="match status" value="1"/>
</dbReference>
<feature type="domain" description="DUF3473" evidence="2">
    <location>
        <begin position="170"/>
        <end position="263"/>
    </location>
</feature>
<gene>
    <name evidence="3" type="ORF">MAMMFC1_00774</name>
</gene>
<dbReference type="KEGG" id="mana:MAMMFC1_00774"/>